<reference evidence="2 3" key="1">
    <citation type="submission" date="2018-06" db="EMBL/GenBank/DDBJ databases">
        <title>Genome conservation of Clostridium tetani.</title>
        <authorList>
            <person name="Bruggemann H."/>
            <person name="Popoff M.R."/>
        </authorList>
    </citation>
    <scope>NUCLEOTIDE SEQUENCE [LARGE SCALE GENOMIC DNA]</scope>
    <source>
        <strain evidence="2 3">63.05</strain>
    </source>
</reference>
<feature type="domain" description="HTH cro/C1-type" evidence="1">
    <location>
        <begin position="6"/>
        <end position="60"/>
    </location>
</feature>
<dbReference type="PROSITE" id="PS50943">
    <property type="entry name" value="HTH_CROC1"/>
    <property type="match status" value="1"/>
</dbReference>
<dbReference type="EMBL" id="QMAU01000010">
    <property type="protein sequence ID" value="RXI58960.1"/>
    <property type="molecule type" value="Genomic_DNA"/>
</dbReference>
<dbReference type="InterPro" id="IPR001387">
    <property type="entry name" value="Cro/C1-type_HTH"/>
</dbReference>
<proteinExistence type="predicted"/>
<sequence>MVKDRIRQLRKTEGLTQKDFGKRIHLSQTHLSSMEKGIREITERTIDDISKEFRVNKNWLLYGEGEMYSDVLEKFEISDPEVEEFTRMFLELDDGAKKIITELMKKALQEEEKESD</sequence>
<dbReference type="Proteomes" id="UP000290273">
    <property type="component" value="Unassembled WGS sequence"/>
</dbReference>
<protein>
    <submittedName>
        <fullName evidence="2">XRE family transcriptional regulator</fullName>
    </submittedName>
</protein>
<evidence type="ECO:0000259" key="1">
    <source>
        <dbReference type="PROSITE" id="PS50943"/>
    </source>
</evidence>
<dbReference type="SMART" id="SM00530">
    <property type="entry name" value="HTH_XRE"/>
    <property type="match status" value="1"/>
</dbReference>
<dbReference type="InterPro" id="IPR010982">
    <property type="entry name" value="Lambda_DNA-bd_dom_sf"/>
</dbReference>
<evidence type="ECO:0000313" key="3">
    <source>
        <dbReference type="Proteomes" id="UP000290273"/>
    </source>
</evidence>
<dbReference type="SUPFAM" id="SSF47413">
    <property type="entry name" value="lambda repressor-like DNA-binding domains"/>
    <property type="match status" value="1"/>
</dbReference>
<dbReference type="Gene3D" id="1.10.260.40">
    <property type="entry name" value="lambda repressor-like DNA-binding domains"/>
    <property type="match status" value="1"/>
</dbReference>
<dbReference type="Pfam" id="PF01381">
    <property type="entry name" value="HTH_3"/>
    <property type="match status" value="1"/>
</dbReference>
<comment type="caution">
    <text evidence="2">The sequence shown here is derived from an EMBL/GenBank/DDBJ whole genome shotgun (WGS) entry which is preliminary data.</text>
</comment>
<organism evidence="2 3">
    <name type="scientific">Clostridium tetani</name>
    <dbReference type="NCBI Taxonomy" id="1513"/>
    <lineage>
        <taxon>Bacteria</taxon>
        <taxon>Bacillati</taxon>
        <taxon>Bacillota</taxon>
        <taxon>Clostridia</taxon>
        <taxon>Eubacteriales</taxon>
        <taxon>Clostridiaceae</taxon>
        <taxon>Clostridium</taxon>
    </lineage>
</organism>
<gene>
    <name evidence="2" type="ORF">DP131_00370</name>
</gene>
<evidence type="ECO:0000313" key="2">
    <source>
        <dbReference type="EMBL" id="RXI58960.1"/>
    </source>
</evidence>
<accession>A0ABY0ETX7</accession>
<dbReference type="CDD" id="cd00093">
    <property type="entry name" value="HTH_XRE"/>
    <property type="match status" value="1"/>
</dbReference>
<name>A0ABY0ETX7_CLOTA</name>